<dbReference type="InterPro" id="IPR036710">
    <property type="entry name" value="RNA_pol_Rpb5_N_sf"/>
</dbReference>
<dbReference type="InterPro" id="IPR035913">
    <property type="entry name" value="RPB5-like_sf"/>
</dbReference>
<evidence type="ECO:0000313" key="8">
    <source>
        <dbReference type="Proteomes" id="UP000243459"/>
    </source>
</evidence>
<gene>
    <name evidence="7" type="ORF">A4U43_C02F9950</name>
</gene>
<dbReference type="GO" id="GO:0005665">
    <property type="term" value="C:RNA polymerase II, core complex"/>
    <property type="evidence" value="ECO:0007669"/>
    <property type="project" value="TreeGrafter"/>
</dbReference>
<dbReference type="InterPro" id="IPR000783">
    <property type="entry name" value="RNA_pol_subH/Rpb5_C"/>
</dbReference>
<dbReference type="Gene3D" id="3.40.1340.10">
    <property type="entry name" value="RNA polymerase, Rpb5, N-terminal domain"/>
    <property type="match status" value="1"/>
</dbReference>
<dbReference type="PANTHER" id="PTHR10535">
    <property type="entry name" value="DNA-DIRECTED RNA POLYMERASES I, II, AND III SUBUNIT RPABC1"/>
    <property type="match status" value="1"/>
</dbReference>
<evidence type="ECO:0000256" key="1">
    <source>
        <dbReference type="ARBA" id="ARBA00004123"/>
    </source>
</evidence>
<dbReference type="GO" id="GO:0005736">
    <property type="term" value="C:RNA polymerase I complex"/>
    <property type="evidence" value="ECO:0007669"/>
    <property type="project" value="TreeGrafter"/>
</dbReference>
<dbReference type="InterPro" id="IPR005571">
    <property type="entry name" value="RNA_pol_Rpb5_N"/>
</dbReference>
<dbReference type="OMA" id="GASHIKR"/>
<dbReference type="SUPFAM" id="SSF53036">
    <property type="entry name" value="Eukaryotic RPB5 N-terminal domain"/>
    <property type="match status" value="1"/>
</dbReference>
<dbReference type="GO" id="GO:0006362">
    <property type="term" value="P:transcription elongation by RNA polymerase I"/>
    <property type="evidence" value="ECO:0007669"/>
    <property type="project" value="TreeGrafter"/>
</dbReference>
<comment type="subcellular location">
    <subcellularLocation>
        <location evidence="1">Nucleus</location>
    </subcellularLocation>
</comment>
<dbReference type="GO" id="GO:0003677">
    <property type="term" value="F:DNA binding"/>
    <property type="evidence" value="ECO:0007669"/>
    <property type="project" value="InterPro"/>
</dbReference>
<sequence length="206" mass="24185">MAASEEEVKLFRIRKNILEMLSDRGYVVADEELSMDFKQFRDKFGESFKREDLLINKYKRDNPSDQIYVFFPNDPKVGASHIKRYAERMKQDSVFKAIVVVQQISSFAKKGIQDQSFAQKFRVEIFQEAELVVNISKHMLVPPHQVLSDNEKKALLERYHLKETQLPRIQLDDPVARYHGLQRGQVVKIIRPSDTAGRYITYRYVV</sequence>
<evidence type="ECO:0000313" key="7">
    <source>
        <dbReference type="EMBL" id="ONK77730.1"/>
    </source>
</evidence>
<feature type="domain" description="RNA polymerase subunit H/Rpb5 C-terminal" evidence="5">
    <location>
        <begin position="133"/>
        <end position="205"/>
    </location>
</feature>
<dbReference type="GO" id="GO:0006366">
    <property type="term" value="P:transcription by RNA polymerase II"/>
    <property type="evidence" value="ECO:0007669"/>
    <property type="project" value="TreeGrafter"/>
</dbReference>
<dbReference type="SUPFAM" id="SSF55287">
    <property type="entry name" value="RPB5-like RNA polymerase subunit"/>
    <property type="match status" value="1"/>
</dbReference>
<protein>
    <submittedName>
        <fullName evidence="7">Uncharacterized protein</fullName>
    </submittedName>
</protein>
<evidence type="ECO:0000256" key="3">
    <source>
        <dbReference type="ARBA" id="ARBA00023242"/>
    </source>
</evidence>
<dbReference type="GO" id="GO:0003899">
    <property type="term" value="F:DNA-directed RNA polymerase activity"/>
    <property type="evidence" value="ECO:0007669"/>
    <property type="project" value="InterPro"/>
</dbReference>
<evidence type="ECO:0000256" key="4">
    <source>
        <dbReference type="ARBA" id="ARBA00025765"/>
    </source>
</evidence>
<evidence type="ECO:0000256" key="2">
    <source>
        <dbReference type="ARBA" id="ARBA00023163"/>
    </source>
</evidence>
<dbReference type="Pfam" id="PF01191">
    <property type="entry name" value="RNA_pol_Rpb5_C"/>
    <property type="match status" value="1"/>
</dbReference>
<organism evidence="7 8">
    <name type="scientific">Asparagus officinalis</name>
    <name type="common">Garden asparagus</name>
    <dbReference type="NCBI Taxonomy" id="4686"/>
    <lineage>
        <taxon>Eukaryota</taxon>
        <taxon>Viridiplantae</taxon>
        <taxon>Streptophyta</taxon>
        <taxon>Embryophyta</taxon>
        <taxon>Tracheophyta</taxon>
        <taxon>Spermatophyta</taxon>
        <taxon>Magnoliopsida</taxon>
        <taxon>Liliopsida</taxon>
        <taxon>Asparagales</taxon>
        <taxon>Asparagaceae</taxon>
        <taxon>Asparagoideae</taxon>
        <taxon>Asparagus</taxon>
    </lineage>
</organism>
<dbReference type="FunFam" id="3.90.940.20:FF:000001">
    <property type="entry name" value="DNA-directed RNA polymerases I, II, and III subunit RPABC1"/>
    <property type="match status" value="1"/>
</dbReference>
<keyword evidence="8" id="KW-1185">Reference proteome</keyword>
<evidence type="ECO:0000259" key="6">
    <source>
        <dbReference type="Pfam" id="PF03871"/>
    </source>
</evidence>
<proteinExistence type="inferred from homology"/>
<accession>A0A5P1FM93</accession>
<dbReference type="Gramene" id="ONK77730">
    <property type="protein sequence ID" value="ONK77730"/>
    <property type="gene ID" value="A4U43_C02F9950"/>
</dbReference>
<comment type="similarity">
    <text evidence="4">Belongs to the archaeal Rpo5/eukaryotic RPB5 RNA polymerase subunit family.</text>
</comment>
<dbReference type="NCBIfam" id="NF007129">
    <property type="entry name" value="PRK09570.1"/>
    <property type="match status" value="1"/>
</dbReference>
<dbReference type="HAMAP" id="MF_00025">
    <property type="entry name" value="RNApol_Rpo5_RPB5"/>
    <property type="match status" value="1"/>
</dbReference>
<name>A0A5P1FM93_ASPOF</name>
<dbReference type="PIRSF" id="PIRSF000747">
    <property type="entry name" value="RPB5"/>
    <property type="match status" value="1"/>
</dbReference>
<dbReference type="Pfam" id="PF03871">
    <property type="entry name" value="RNA_pol_Rpb5_N"/>
    <property type="match status" value="1"/>
</dbReference>
<dbReference type="PANTHER" id="PTHR10535:SF0">
    <property type="entry name" value="DNA-DIRECTED RNA POLYMERASES I, II, AND III SUBUNIT RPABC1"/>
    <property type="match status" value="1"/>
</dbReference>
<dbReference type="GO" id="GO:0005666">
    <property type="term" value="C:RNA polymerase III complex"/>
    <property type="evidence" value="ECO:0007669"/>
    <property type="project" value="TreeGrafter"/>
</dbReference>
<keyword evidence="3" id="KW-0539">Nucleus</keyword>
<dbReference type="EMBL" id="CM007382">
    <property type="protein sequence ID" value="ONK77730.1"/>
    <property type="molecule type" value="Genomic_DNA"/>
</dbReference>
<feature type="domain" description="RNA polymerase Rpb5 N-terminal" evidence="6">
    <location>
        <begin position="5"/>
        <end position="89"/>
    </location>
</feature>
<dbReference type="Proteomes" id="UP000243459">
    <property type="component" value="Chromosome 2"/>
</dbReference>
<dbReference type="OrthoDB" id="248779at2759"/>
<dbReference type="GO" id="GO:0042797">
    <property type="term" value="P:tRNA transcription by RNA polymerase III"/>
    <property type="evidence" value="ECO:0007669"/>
    <property type="project" value="TreeGrafter"/>
</dbReference>
<evidence type="ECO:0000259" key="5">
    <source>
        <dbReference type="Pfam" id="PF01191"/>
    </source>
</evidence>
<dbReference type="Gene3D" id="3.90.940.20">
    <property type="entry name" value="RPB5-like RNA polymerase subunit"/>
    <property type="match status" value="1"/>
</dbReference>
<dbReference type="AlphaFoldDB" id="A0A5P1FM93"/>
<dbReference type="InterPro" id="IPR014381">
    <property type="entry name" value="Arch_Rpo5/euc_Rpb5"/>
</dbReference>
<reference evidence="8" key="1">
    <citation type="journal article" date="2017" name="Nat. Commun.">
        <title>The asparagus genome sheds light on the origin and evolution of a young Y chromosome.</title>
        <authorList>
            <person name="Harkess A."/>
            <person name="Zhou J."/>
            <person name="Xu C."/>
            <person name="Bowers J.E."/>
            <person name="Van der Hulst R."/>
            <person name="Ayyampalayam S."/>
            <person name="Mercati F."/>
            <person name="Riccardi P."/>
            <person name="McKain M.R."/>
            <person name="Kakrana A."/>
            <person name="Tang H."/>
            <person name="Ray J."/>
            <person name="Groenendijk J."/>
            <person name="Arikit S."/>
            <person name="Mathioni S.M."/>
            <person name="Nakano M."/>
            <person name="Shan H."/>
            <person name="Telgmann-Rauber A."/>
            <person name="Kanno A."/>
            <person name="Yue Z."/>
            <person name="Chen H."/>
            <person name="Li W."/>
            <person name="Chen Y."/>
            <person name="Xu X."/>
            <person name="Zhang Y."/>
            <person name="Luo S."/>
            <person name="Chen H."/>
            <person name="Gao J."/>
            <person name="Mao Z."/>
            <person name="Pires J.C."/>
            <person name="Luo M."/>
            <person name="Kudrna D."/>
            <person name="Wing R.A."/>
            <person name="Meyers B.C."/>
            <person name="Yi K."/>
            <person name="Kong H."/>
            <person name="Lavrijsen P."/>
            <person name="Sunseri F."/>
            <person name="Falavigna A."/>
            <person name="Ye Y."/>
            <person name="Leebens-Mack J.H."/>
            <person name="Chen G."/>
        </authorList>
    </citation>
    <scope>NUCLEOTIDE SEQUENCE [LARGE SCALE GENOMIC DNA]</scope>
    <source>
        <strain evidence="8">cv. DH0086</strain>
    </source>
</reference>
<keyword evidence="2" id="KW-0804">Transcription</keyword>
<dbReference type="FunFam" id="3.40.1340.10:FF:000001">
    <property type="entry name" value="DNA-directed RNA polymerases I, II, and III subunit RPABC1"/>
    <property type="match status" value="1"/>
</dbReference>